<keyword evidence="1 4" id="KW-0028">Amino-acid biosynthesis</keyword>
<evidence type="ECO:0000313" key="6">
    <source>
        <dbReference type="EMBL" id="KGJ66740.1"/>
    </source>
</evidence>
<evidence type="ECO:0000256" key="1">
    <source>
        <dbReference type="ARBA" id="ARBA00022605"/>
    </source>
</evidence>
<dbReference type="CDD" id="cd03131">
    <property type="entry name" value="GATase1_HTS"/>
    <property type="match status" value="1"/>
</dbReference>
<comment type="caution">
    <text evidence="6">The sequence shown here is derived from an EMBL/GenBank/DDBJ whole genome shotgun (WGS) entry which is preliminary data.</text>
</comment>
<comment type="catalytic activity">
    <reaction evidence="4">
        <text>L-homoserine + succinyl-CoA = O-succinyl-L-homoserine + CoA</text>
        <dbReference type="Rhea" id="RHEA:22008"/>
        <dbReference type="ChEBI" id="CHEBI:57287"/>
        <dbReference type="ChEBI" id="CHEBI:57292"/>
        <dbReference type="ChEBI" id="CHEBI:57476"/>
        <dbReference type="ChEBI" id="CHEBI:57661"/>
        <dbReference type="EC" id="2.3.1.46"/>
    </reaction>
</comment>
<dbReference type="NCBIfam" id="NF003776">
    <property type="entry name" value="PRK05368.1-3"/>
    <property type="match status" value="1"/>
</dbReference>
<dbReference type="GO" id="GO:0009086">
    <property type="term" value="P:methionine biosynthetic process"/>
    <property type="evidence" value="ECO:0007669"/>
    <property type="project" value="UniProtKB-UniRule"/>
</dbReference>
<evidence type="ECO:0000313" key="7">
    <source>
        <dbReference type="Proteomes" id="UP000024900"/>
    </source>
</evidence>
<sequence>MASPGNRAECLDIGLINNMSDAALMSTERQLFDLLAAAAGRLCVRLHFYTMEATPRSEWGRDYVRRYYRGIDDLLNRRLDGVIVTGAEPRAASLTDEPYWTTFAKIADWARENTVSSVFSCLAVHGAVLHLDGVTRHKLPTKCFGVFAQTKMRHHPLMQDVPRTFRIPHARWNEVQEEDLSDCGYSVLTWSAEAGVDCFVKQQKNSLFVHFQGHPEYETQSLLGEYRRDMGRFLRGENEVCPTIPRGYLNKGAEEILIAFRQKALSDRQPELFADFPADQLTRDLSNVWHLPAQHIYRNWLQYMVSQPAGRSKPLGSREAAPSAAGIPAHRHGRKLVAARSARLARSPNPATKRRLGYYE</sequence>
<dbReference type="GO" id="GO:0008899">
    <property type="term" value="F:homoserine O-succinyltransferase activity"/>
    <property type="evidence" value="ECO:0007669"/>
    <property type="project" value="UniProtKB-EC"/>
</dbReference>
<comment type="pathway">
    <text evidence="4">Amino-acid biosynthesis; L-methionine biosynthesis via de novo pathway; O-succinyl-L-homoserine from L-homoserine: step 1/1.</text>
</comment>
<feature type="binding site" evidence="4">
    <location>
        <position position="142"/>
    </location>
    <ligand>
        <name>substrate</name>
    </ligand>
</feature>
<dbReference type="UniPathway" id="UPA00051">
    <property type="reaction ID" value="UER00075"/>
</dbReference>
<dbReference type="PANTHER" id="PTHR20919">
    <property type="entry name" value="HOMOSERINE O-SUCCINYLTRANSFERASE"/>
    <property type="match status" value="1"/>
</dbReference>
<comment type="subcellular location">
    <subcellularLocation>
        <location evidence="4">Cytoplasm</location>
    </subcellularLocation>
</comment>
<dbReference type="SUPFAM" id="SSF52317">
    <property type="entry name" value="Class I glutamine amidotransferase-like"/>
    <property type="match status" value="1"/>
</dbReference>
<protein>
    <recommendedName>
        <fullName evidence="4">Homoserine O-succinyltransferase</fullName>
        <shortName evidence="4">HST</shortName>
        <ecNumber evidence="4">2.3.1.46</ecNumber>
    </recommendedName>
    <alternativeName>
        <fullName evidence="4">Homoserine transsuccinylase</fullName>
        <shortName evidence="4">HTS</shortName>
    </alternativeName>
</protein>
<dbReference type="EMBL" id="ADOU02000005">
    <property type="protein sequence ID" value="KGJ66740.1"/>
    <property type="molecule type" value="Genomic_DNA"/>
</dbReference>
<feature type="active site" evidence="4">
    <location>
        <position position="216"/>
    </location>
</feature>
<feature type="site" description="Important for acyl-CoA specificity" evidence="4">
    <location>
        <position position="122"/>
    </location>
</feature>
<feature type="binding site" evidence="4">
    <location>
        <position position="228"/>
    </location>
    <ligand>
        <name>substrate</name>
    </ligand>
</feature>
<feature type="site" description="Important for acyl-CoA specificity" evidence="4">
    <location>
        <position position="88"/>
    </location>
</feature>
<feature type="active site" description="Proton acceptor" evidence="4">
    <location>
        <position position="214"/>
    </location>
</feature>
<comment type="function">
    <text evidence="4">Transfers a succinyl group from succinyl-CoA to L-homoserine, forming succinyl-L-homoserine.</text>
</comment>
<dbReference type="GO" id="GO:0005737">
    <property type="term" value="C:cytoplasm"/>
    <property type="evidence" value="ECO:0007669"/>
    <property type="project" value="UniProtKB-SubCell"/>
</dbReference>
<organism evidence="6 7">
    <name type="scientific">Bradyrhizobium diazoefficiens SEMIA 5080</name>
    <dbReference type="NCBI Taxonomy" id="754504"/>
    <lineage>
        <taxon>Bacteria</taxon>
        <taxon>Pseudomonadati</taxon>
        <taxon>Pseudomonadota</taxon>
        <taxon>Alphaproteobacteria</taxon>
        <taxon>Hyphomicrobiales</taxon>
        <taxon>Nitrobacteraceae</taxon>
        <taxon>Bradyrhizobium</taxon>
    </lineage>
</organism>
<keyword evidence="4" id="KW-0486">Methionine biosynthesis</keyword>
<proteinExistence type="inferred from homology"/>
<evidence type="ECO:0000256" key="5">
    <source>
        <dbReference type="SAM" id="MobiDB-lite"/>
    </source>
</evidence>
<gene>
    <name evidence="4" type="primary">metAS</name>
    <name evidence="6" type="ORF">BJA5080_03360</name>
</gene>
<accession>A0A837CBV2</accession>
<evidence type="ECO:0000256" key="4">
    <source>
        <dbReference type="HAMAP-Rule" id="MF_00295"/>
    </source>
</evidence>
<dbReference type="PANTHER" id="PTHR20919:SF0">
    <property type="entry name" value="HOMOSERINE O-SUCCINYLTRANSFERASE"/>
    <property type="match status" value="1"/>
</dbReference>
<feature type="compositionally biased region" description="Low complexity" evidence="5">
    <location>
        <begin position="338"/>
        <end position="347"/>
    </location>
</feature>
<dbReference type="InterPro" id="IPR033752">
    <property type="entry name" value="MetA_family"/>
</dbReference>
<dbReference type="InterPro" id="IPR029062">
    <property type="entry name" value="Class_I_gatase-like"/>
</dbReference>
<evidence type="ECO:0000256" key="2">
    <source>
        <dbReference type="ARBA" id="ARBA00022679"/>
    </source>
</evidence>
<comment type="similarity">
    <text evidence="4">Belongs to the MetA family.</text>
</comment>
<name>A0A837CBV2_9BRAD</name>
<dbReference type="Pfam" id="PF04204">
    <property type="entry name" value="HTS"/>
    <property type="match status" value="1"/>
</dbReference>
<feature type="site" description="Important for substrate specificity" evidence="4">
    <location>
        <position position="170"/>
    </location>
</feature>
<keyword evidence="4" id="KW-0963">Cytoplasm</keyword>
<dbReference type="Proteomes" id="UP000024900">
    <property type="component" value="Unassembled WGS sequence"/>
</dbReference>
<keyword evidence="2 4" id="KW-0808">Transferase</keyword>
<comment type="caution">
    <text evidence="4">Lacks conserved residue(s) required for the propagation of feature annotation.</text>
</comment>
<dbReference type="HAMAP" id="MF_00295">
    <property type="entry name" value="MetA_acyltransf"/>
    <property type="match status" value="1"/>
</dbReference>
<feature type="region of interest" description="Disordered" evidence="5">
    <location>
        <begin position="311"/>
        <end position="360"/>
    </location>
</feature>
<dbReference type="Gene3D" id="3.40.50.880">
    <property type="match status" value="1"/>
</dbReference>
<feature type="active site" description="Acyl-thioester intermediate" evidence="4">
    <location>
        <position position="121"/>
    </location>
</feature>
<dbReference type="AlphaFoldDB" id="A0A837CBV2"/>
<keyword evidence="3 4" id="KW-0012">Acyltransferase</keyword>
<reference evidence="6 7" key="1">
    <citation type="journal article" date="2014" name="BMC Genomics">
        <title>Comparative genomics of Bradyrhizobium japonicum CPAC 15 and Bradyrhizobium diazoefficiens CPAC 7: elite model strains for understanding symbiotic performance with soybean.</title>
        <authorList>
            <person name="Siqueira A.F."/>
            <person name="Ormeno-Orrillo E."/>
            <person name="Souza R.C."/>
            <person name="Rodrigues E.P."/>
            <person name="Almeida L.G."/>
            <person name="Barcellos F.G."/>
            <person name="Batista J.S."/>
            <person name="Nakatami A.S."/>
            <person name="Martinez-Romero E."/>
            <person name="Vasconcelos A.T."/>
            <person name="Hungria M."/>
        </authorList>
    </citation>
    <scope>NUCLEOTIDE SEQUENCE [LARGE SCALE GENOMIC DNA]</scope>
    <source>
        <strain evidence="6 7">SEMIA 5080</strain>
    </source>
</reference>
<dbReference type="FunFam" id="3.40.50.880:FF:000113">
    <property type="entry name" value="Homoserine O-succinyltransferase"/>
    <property type="match status" value="1"/>
</dbReference>
<evidence type="ECO:0000256" key="3">
    <source>
        <dbReference type="ARBA" id="ARBA00023315"/>
    </source>
</evidence>
<dbReference type="GO" id="GO:0004414">
    <property type="term" value="F:homoserine O-acetyltransferase activity"/>
    <property type="evidence" value="ECO:0007669"/>
    <property type="project" value="UniProtKB-UniRule"/>
</dbReference>
<dbReference type="EC" id="2.3.1.46" evidence="4"/>